<keyword evidence="3 8" id="KW-0812">Transmembrane</keyword>
<keyword evidence="6 8" id="KW-0472">Membrane</keyword>
<evidence type="ECO:0000313" key="9">
    <source>
        <dbReference type="EMBL" id="MFD0749734.1"/>
    </source>
</evidence>
<sequence>MKKSGAVVRAHLKASYDRLNNRQLKRNLLQAVPFWIASVITGLIAVAYAKLFSLAEGVTHFVFQYNAWLIFLVSPACFVAAWWLVKKYAPYARGSGIPQVAAALEITNPKNEKLVDKLLSVRVIIVKLFSSLTMAIGGGAIGREGPTIQIAATVFRKINNVLPAWWPKIAKSNVIVAGAAAGLAAAFNTPLGGIVFAIEELTKTHFSYFKTAIFSSVIIAGLTAQGMIGPYLYLGYPKIAGSSAFVFVDVILVALLSGLGGSIMAKIILGLFKWKKKFKFNYQFALYAAVCAVILAALAFFIDRIAMGSGKELMERTLFESNKRVEWFTPLIRIIGPVISFTSGGAGGVFAPALSAGAGIGAMVSGWFSLGESNTNLLVLAGMVGFLTGVTRSPFTSAILVLEMTDRHNIIFHLILAGMVASLVALLVDKHSFYDHMKNEYIHDLKAEEEPL</sequence>
<dbReference type="Pfam" id="PF00654">
    <property type="entry name" value="Voltage_CLC"/>
    <property type="match status" value="1"/>
</dbReference>
<gene>
    <name evidence="9" type="ORF">ACFQZS_06250</name>
</gene>
<evidence type="ECO:0000256" key="3">
    <source>
        <dbReference type="ARBA" id="ARBA00022692"/>
    </source>
</evidence>
<evidence type="ECO:0000256" key="8">
    <source>
        <dbReference type="SAM" id="Phobius"/>
    </source>
</evidence>
<feature type="transmembrane region" description="Helical" evidence="8">
    <location>
        <begin position="174"/>
        <end position="199"/>
    </location>
</feature>
<feature type="transmembrane region" description="Helical" evidence="8">
    <location>
        <begin position="349"/>
        <end position="370"/>
    </location>
</feature>
<feature type="transmembrane region" description="Helical" evidence="8">
    <location>
        <begin position="410"/>
        <end position="428"/>
    </location>
</feature>
<evidence type="ECO:0000256" key="7">
    <source>
        <dbReference type="ARBA" id="ARBA00023214"/>
    </source>
</evidence>
<evidence type="ECO:0000256" key="1">
    <source>
        <dbReference type="ARBA" id="ARBA00004141"/>
    </source>
</evidence>
<feature type="transmembrane region" description="Helical" evidence="8">
    <location>
        <begin position="68"/>
        <end position="85"/>
    </location>
</feature>
<dbReference type="InterPro" id="IPR001807">
    <property type="entry name" value="ClC"/>
</dbReference>
<keyword evidence="10" id="KW-1185">Reference proteome</keyword>
<feature type="transmembrane region" description="Helical" evidence="8">
    <location>
        <begin position="211"/>
        <end position="233"/>
    </location>
</feature>
<evidence type="ECO:0000313" key="10">
    <source>
        <dbReference type="Proteomes" id="UP001596958"/>
    </source>
</evidence>
<dbReference type="InterPro" id="IPR014743">
    <property type="entry name" value="Cl-channel_core"/>
</dbReference>
<evidence type="ECO:0000256" key="4">
    <source>
        <dbReference type="ARBA" id="ARBA00022989"/>
    </source>
</evidence>
<name>A0ABW2YU21_9SPHI</name>
<feature type="transmembrane region" description="Helical" evidence="8">
    <location>
        <begin position="284"/>
        <end position="302"/>
    </location>
</feature>
<keyword evidence="7" id="KW-0868">Chloride</keyword>
<feature type="transmembrane region" description="Helical" evidence="8">
    <location>
        <begin position="119"/>
        <end position="141"/>
    </location>
</feature>
<dbReference type="EMBL" id="JBHTHU010000005">
    <property type="protein sequence ID" value="MFD0749734.1"/>
    <property type="molecule type" value="Genomic_DNA"/>
</dbReference>
<dbReference type="PRINTS" id="PR00762">
    <property type="entry name" value="CLCHANNEL"/>
</dbReference>
<dbReference type="PANTHER" id="PTHR45711">
    <property type="entry name" value="CHLORIDE CHANNEL PROTEIN"/>
    <property type="match status" value="1"/>
</dbReference>
<evidence type="ECO:0000256" key="6">
    <source>
        <dbReference type="ARBA" id="ARBA00023136"/>
    </source>
</evidence>
<organism evidence="9 10">
    <name type="scientific">Mucilaginibacter calamicampi</name>
    <dbReference type="NCBI Taxonomy" id="1302352"/>
    <lineage>
        <taxon>Bacteria</taxon>
        <taxon>Pseudomonadati</taxon>
        <taxon>Bacteroidota</taxon>
        <taxon>Sphingobacteriia</taxon>
        <taxon>Sphingobacteriales</taxon>
        <taxon>Sphingobacteriaceae</taxon>
        <taxon>Mucilaginibacter</taxon>
    </lineage>
</organism>
<keyword evidence="5" id="KW-0406">Ion transport</keyword>
<dbReference type="Gene3D" id="1.10.3080.10">
    <property type="entry name" value="Clc chloride channel"/>
    <property type="match status" value="1"/>
</dbReference>
<keyword evidence="4 8" id="KW-1133">Transmembrane helix</keyword>
<feature type="transmembrane region" description="Helical" evidence="8">
    <location>
        <begin position="245"/>
        <end position="272"/>
    </location>
</feature>
<evidence type="ECO:0000256" key="2">
    <source>
        <dbReference type="ARBA" id="ARBA00022448"/>
    </source>
</evidence>
<protein>
    <submittedName>
        <fullName evidence="9">Chloride channel protein</fullName>
    </submittedName>
</protein>
<reference evidence="10" key="1">
    <citation type="journal article" date="2019" name="Int. J. Syst. Evol. Microbiol.">
        <title>The Global Catalogue of Microorganisms (GCM) 10K type strain sequencing project: providing services to taxonomists for standard genome sequencing and annotation.</title>
        <authorList>
            <consortium name="The Broad Institute Genomics Platform"/>
            <consortium name="The Broad Institute Genome Sequencing Center for Infectious Disease"/>
            <person name="Wu L."/>
            <person name="Ma J."/>
        </authorList>
    </citation>
    <scope>NUCLEOTIDE SEQUENCE [LARGE SCALE GENOMIC DNA]</scope>
    <source>
        <strain evidence="10">CCUG 63418</strain>
    </source>
</reference>
<dbReference type="RefSeq" id="WP_377098360.1">
    <property type="nucleotide sequence ID" value="NZ_JBHTHU010000005.1"/>
</dbReference>
<dbReference type="PANTHER" id="PTHR45711:SF6">
    <property type="entry name" value="CHLORIDE CHANNEL PROTEIN"/>
    <property type="match status" value="1"/>
</dbReference>
<dbReference type="CDD" id="cd01034">
    <property type="entry name" value="EriC_like"/>
    <property type="match status" value="1"/>
</dbReference>
<feature type="transmembrane region" description="Helical" evidence="8">
    <location>
        <begin position="377"/>
        <end position="395"/>
    </location>
</feature>
<comment type="caution">
    <text evidence="9">The sequence shown here is derived from an EMBL/GenBank/DDBJ whole genome shotgun (WGS) entry which is preliminary data.</text>
</comment>
<dbReference type="Proteomes" id="UP001596958">
    <property type="component" value="Unassembled WGS sequence"/>
</dbReference>
<comment type="subcellular location">
    <subcellularLocation>
        <location evidence="1">Membrane</location>
        <topology evidence="1">Multi-pass membrane protein</topology>
    </subcellularLocation>
</comment>
<accession>A0ABW2YU21</accession>
<proteinExistence type="predicted"/>
<dbReference type="SUPFAM" id="SSF81340">
    <property type="entry name" value="Clc chloride channel"/>
    <property type="match status" value="1"/>
</dbReference>
<feature type="transmembrane region" description="Helical" evidence="8">
    <location>
        <begin position="28"/>
        <end position="48"/>
    </location>
</feature>
<keyword evidence="2" id="KW-0813">Transport</keyword>
<evidence type="ECO:0000256" key="5">
    <source>
        <dbReference type="ARBA" id="ARBA00023065"/>
    </source>
</evidence>